<dbReference type="EMBL" id="JAMYJR010000064">
    <property type="protein sequence ID" value="MCO8277755.1"/>
    <property type="molecule type" value="Genomic_DNA"/>
</dbReference>
<dbReference type="SUPFAM" id="SSF46689">
    <property type="entry name" value="Homeodomain-like"/>
    <property type="match status" value="1"/>
</dbReference>
<keyword evidence="3" id="KW-0804">Transcription</keyword>
<comment type="caution">
    <text evidence="5">The sequence shown here is derived from an EMBL/GenBank/DDBJ whole genome shotgun (WGS) entry which is preliminary data.</text>
</comment>
<evidence type="ECO:0000256" key="1">
    <source>
        <dbReference type="ARBA" id="ARBA00023015"/>
    </source>
</evidence>
<dbReference type="Proteomes" id="UP001523369">
    <property type="component" value="Unassembled WGS sequence"/>
</dbReference>
<organism evidence="5 6">
    <name type="scientific">Paractinoplanes aksuensis</name>
    <dbReference type="NCBI Taxonomy" id="2939490"/>
    <lineage>
        <taxon>Bacteria</taxon>
        <taxon>Bacillati</taxon>
        <taxon>Actinomycetota</taxon>
        <taxon>Actinomycetes</taxon>
        <taxon>Micromonosporales</taxon>
        <taxon>Micromonosporaceae</taxon>
        <taxon>Paractinoplanes</taxon>
    </lineage>
</organism>
<dbReference type="PROSITE" id="PS01124">
    <property type="entry name" value="HTH_ARAC_FAMILY_2"/>
    <property type="match status" value="1"/>
</dbReference>
<dbReference type="PROSITE" id="PS00041">
    <property type="entry name" value="HTH_ARAC_FAMILY_1"/>
    <property type="match status" value="1"/>
</dbReference>
<dbReference type="InterPro" id="IPR018062">
    <property type="entry name" value="HTH_AraC-typ_CS"/>
</dbReference>
<feature type="domain" description="HTH araC/xylS-type" evidence="4">
    <location>
        <begin position="214"/>
        <end position="315"/>
    </location>
</feature>
<reference evidence="5 6" key="1">
    <citation type="submission" date="2022-06" db="EMBL/GenBank/DDBJ databases">
        <title>New Species of the Genus Actinoplanes, ActinopZanes ferrugineus.</title>
        <authorList>
            <person name="Ding P."/>
        </authorList>
    </citation>
    <scope>NUCLEOTIDE SEQUENCE [LARGE SCALE GENOMIC DNA]</scope>
    <source>
        <strain evidence="5 6">TRM88003</strain>
    </source>
</reference>
<keyword evidence="2" id="KW-0238">DNA-binding</keyword>
<dbReference type="SMART" id="SM00342">
    <property type="entry name" value="HTH_ARAC"/>
    <property type="match status" value="1"/>
</dbReference>
<dbReference type="Pfam" id="PF14525">
    <property type="entry name" value="AraC_binding_2"/>
    <property type="match status" value="1"/>
</dbReference>
<proteinExistence type="predicted"/>
<keyword evidence="1" id="KW-0805">Transcription regulation</keyword>
<gene>
    <name evidence="5" type="ORF">M1L60_44995</name>
</gene>
<dbReference type="InterPro" id="IPR050204">
    <property type="entry name" value="AraC_XylS_family_regulators"/>
</dbReference>
<dbReference type="PANTHER" id="PTHR46796:SF6">
    <property type="entry name" value="ARAC SUBFAMILY"/>
    <property type="match status" value="1"/>
</dbReference>
<dbReference type="RefSeq" id="WP_253243763.1">
    <property type="nucleotide sequence ID" value="NZ_JAMYJR010000064.1"/>
</dbReference>
<dbReference type="PRINTS" id="PR00032">
    <property type="entry name" value="HTHARAC"/>
</dbReference>
<dbReference type="Gene3D" id="1.10.10.60">
    <property type="entry name" value="Homeodomain-like"/>
    <property type="match status" value="1"/>
</dbReference>
<evidence type="ECO:0000256" key="2">
    <source>
        <dbReference type="ARBA" id="ARBA00023125"/>
    </source>
</evidence>
<dbReference type="InterPro" id="IPR009057">
    <property type="entry name" value="Homeodomain-like_sf"/>
</dbReference>
<evidence type="ECO:0000313" key="5">
    <source>
        <dbReference type="EMBL" id="MCO8277755.1"/>
    </source>
</evidence>
<dbReference type="InterPro" id="IPR020449">
    <property type="entry name" value="Tscrpt_reg_AraC-type_HTH"/>
</dbReference>
<dbReference type="PANTHER" id="PTHR46796">
    <property type="entry name" value="HTH-TYPE TRANSCRIPTIONAL ACTIVATOR RHAS-RELATED"/>
    <property type="match status" value="1"/>
</dbReference>
<evidence type="ECO:0000313" key="6">
    <source>
        <dbReference type="Proteomes" id="UP001523369"/>
    </source>
</evidence>
<accession>A0ABT1E430</accession>
<dbReference type="InterPro" id="IPR035418">
    <property type="entry name" value="AraC-bd_2"/>
</dbReference>
<sequence>MGYVLDTAELPAETRVDAVNTAMLYASAPCHVLHEDPAGAVHARLEVWDFGDANIFTHRSSGIRLLRTAKLARQDAMPVVALAVQQRGEGRIEQGGHQRVVTPGELVVVDLSAPYDYSWSGDGGAGALQIPYDRLGLPLDVVRRAAAELTASPLYRLVTEHIAQLGRDPAGITEDPAAGAAAAAASIDLARALLASADHTRRHARQVFAETLLTRIRTFTRLRLADPELSPTMIAAAHGISVRQLYKLYADAGLSLEQWIINERLDRVRQELTRPDRRHQPIAAVAARWGFRDPTHFTRRFKARYGVTPSQWRRAQ</sequence>
<name>A0ABT1E430_9ACTN</name>
<dbReference type="InterPro" id="IPR018060">
    <property type="entry name" value="HTH_AraC"/>
</dbReference>
<dbReference type="Pfam" id="PF12833">
    <property type="entry name" value="HTH_18"/>
    <property type="match status" value="1"/>
</dbReference>
<evidence type="ECO:0000259" key="4">
    <source>
        <dbReference type="PROSITE" id="PS01124"/>
    </source>
</evidence>
<protein>
    <submittedName>
        <fullName evidence="5">Helix-turn-helix domain-containing protein</fullName>
    </submittedName>
</protein>
<evidence type="ECO:0000256" key="3">
    <source>
        <dbReference type="ARBA" id="ARBA00023163"/>
    </source>
</evidence>
<keyword evidence="6" id="KW-1185">Reference proteome</keyword>